<proteinExistence type="predicted"/>
<name>A0A9X0DC16_9CNID</name>
<dbReference type="AlphaFoldDB" id="A0A9X0DC16"/>
<dbReference type="Proteomes" id="UP001163046">
    <property type="component" value="Unassembled WGS sequence"/>
</dbReference>
<dbReference type="Pfam" id="PF01031">
    <property type="entry name" value="Dynamin_M"/>
    <property type="match status" value="1"/>
</dbReference>
<protein>
    <recommendedName>
        <fullName evidence="1">Dynamin stalk domain-containing protein</fullName>
    </recommendedName>
</protein>
<reference evidence="2" key="1">
    <citation type="submission" date="2023-01" db="EMBL/GenBank/DDBJ databases">
        <title>Genome assembly of the deep-sea coral Lophelia pertusa.</title>
        <authorList>
            <person name="Herrera S."/>
            <person name="Cordes E."/>
        </authorList>
    </citation>
    <scope>NUCLEOTIDE SEQUENCE</scope>
    <source>
        <strain evidence="2">USNM1676648</strain>
        <tissue evidence="2">Polyp</tissue>
    </source>
</reference>
<evidence type="ECO:0000313" key="3">
    <source>
        <dbReference type="Proteomes" id="UP001163046"/>
    </source>
</evidence>
<dbReference type="InterPro" id="IPR000375">
    <property type="entry name" value="Dynamin_stalk"/>
</dbReference>
<sequence length="175" mass="20000">MLGKTRPLFECLWCVGGPFGLRDDDEIRKQQKKLEGVAAPLGDSSENSQLLQKLLYEDYTGYQRNGKAVIEVRVQSPVDQLFPLSQSLVENVEVTLRKIVQKSIEHSLSKFPSLKQAVEAKVVSTIFDTKRDQTIQFIRQFLAMQKKRIDVAKRTPKAITYLSGHEIWKGVRLPR</sequence>
<evidence type="ECO:0000313" key="2">
    <source>
        <dbReference type="EMBL" id="KAJ7393238.1"/>
    </source>
</evidence>
<evidence type="ECO:0000259" key="1">
    <source>
        <dbReference type="Pfam" id="PF01031"/>
    </source>
</evidence>
<dbReference type="EMBL" id="MU825398">
    <property type="protein sequence ID" value="KAJ7393238.1"/>
    <property type="molecule type" value="Genomic_DNA"/>
</dbReference>
<comment type="caution">
    <text evidence="2">The sequence shown here is derived from an EMBL/GenBank/DDBJ whole genome shotgun (WGS) entry which is preliminary data.</text>
</comment>
<accession>A0A9X0DC16</accession>
<keyword evidence="3" id="KW-1185">Reference proteome</keyword>
<gene>
    <name evidence="2" type="ORF">OS493_006207</name>
</gene>
<organism evidence="2 3">
    <name type="scientific">Desmophyllum pertusum</name>
    <dbReference type="NCBI Taxonomy" id="174260"/>
    <lineage>
        <taxon>Eukaryota</taxon>
        <taxon>Metazoa</taxon>
        <taxon>Cnidaria</taxon>
        <taxon>Anthozoa</taxon>
        <taxon>Hexacorallia</taxon>
        <taxon>Scleractinia</taxon>
        <taxon>Caryophylliina</taxon>
        <taxon>Caryophylliidae</taxon>
        <taxon>Desmophyllum</taxon>
    </lineage>
</organism>
<feature type="domain" description="Dynamin stalk" evidence="1">
    <location>
        <begin position="70"/>
        <end position="149"/>
    </location>
</feature>
<dbReference type="OrthoDB" id="5061070at2759"/>
<dbReference type="Gene3D" id="1.20.120.1240">
    <property type="entry name" value="Dynamin, middle domain"/>
    <property type="match status" value="1"/>
</dbReference>